<dbReference type="InterPro" id="IPR040045">
    <property type="entry name" value="DYNC2LI1"/>
</dbReference>
<dbReference type="Gene3D" id="3.40.50.300">
    <property type="entry name" value="P-loop containing nucleotide triphosphate hydrolases"/>
    <property type="match status" value="1"/>
</dbReference>
<dbReference type="Pfam" id="PF05783">
    <property type="entry name" value="DLIC"/>
    <property type="match status" value="1"/>
</dbReference>
<dbReference type="Proteomes" id="UP000298663">
    <property type="component" value="Unassembled WGS sequence"/>
</dbReference>
<dbReference type="EMBL" id="AZBU02000011">
    <property type="protein sequence ID" value="TKR60284.1"/>
    <property type="molecule type" value="Genomic_DNA"/>
</dbReference>
<proteinExistence type="inferred from homology"/>
<dbReference type="GO" id="GO:0005813">
    <property type="term" value="C:centrosome"/>
    <property type="evidence" value="ECO:0007669"/>
    <property type="project" value="UniProtKB-SubCell"/>
</dbReference>
<evidence type="ECO:0000256" key="10">
    <source>
        <dbReference type="ARBA" id="ARBA00023017"/>
    </source>
</evidence>
<evidence type="ECO:0000256" key="9">
    <source>
        <dbReference type="ARBA" id="ARBA00022794"/>
    </source>
</evidence>
<dbReference type="InterPro" id="IPR022780">
    <property type="entry name" value="Dynein_light_int_chain"/>
</dbReference>
<evidence type="ECO:0000256" key="12">
    <source>
        <dbReference type="ARBA" id="ARBA00023175"/>
    </source>
</evidence>
<evidence type="ECO:0000256" key="2">
    <source>
        <dbReference type="ARBA" id="ARBA00004300"/>
    </source>
</evidence>
<evidence type="ECO:0000256" key="7">
    <source>
        <dbReference type="ARBA" id="ARBA00022490"/>
    </source>
</evidence>
<evidence type="ECO:0000313" key="16">
    <source>
        <dbReference type="EMBL" id="TKR60284.1"/>
    </source>
</evidence>
<keyword evidence="10" id="KW-0243">Dynein</keyword>
<evidence type="ECO:0000256" key="6">
    <source>
        <dbReference type="ARBA" id="ARBA00022473"/>
    </source>
</evidence>
<dbReference type="InterPro" id="IPR027417">
    <property type="entry name" value="P-loop_NTPase"/>
</dbReference>
<dbReference type="GO" id="GO:0036064">
    <property type="term" value="C:ciliary basal body"/>
    <property type="evidence" value="ECO:0007669"/>
    <property type="project" value="TreeGrafter"/>
</dbReference>
<dbReference type="GO" id="GO:0005874">
    <property type="term" value="C:microtubule"/>
    <property type="evidence" value="ECO:0007669"/>
    <property type="project" value="UniProtKB-KW"/>
</dbReference>
<evidence type="ECO:0000256" key="4">
    <source>
        <dbReference type="ARBA" id="ARBA00006831"/>
    </source>
</evidence>
<keyword evidence="17" id="KW-1185">Reference proteome</keyword>
<dbReference type="GO" id="GO:0005868">
    <property type="term" value="C:cytoplasmic dynein complex"/>
    <property type="evidence" value="ECO:0007669"/>
    <property type="project" value="InterPro"/>
</dbReference>
<evidence type="ECO:0000256" key="3">
    <source>
        <dbReference type="ARBA" id="ARBA00004430"/>
    </source>
</evidence>
<dbReference type="GO" id="GO:0005930">
    <property type="term" value="C:axoneme"/>
    <property type="evidence" value="ECO:0007669"/>
    <property type="project" value="UniProtKB-SubCell"/>
</dbReference>
<name>A0A4U5LVU0_STECR</name>
<keyword evidence="7" id="KW-0963">Cytoplasm</keyword>
<gene>
    <name evidence="16" type="ORF">L596_027554</name>
</gene>
<keyword evidence="12" id="KW-0505">Motor protein</keyword>
<keyword evidence="11" id="KW-0969">Cilium</keyword>
<evidence type="ECO:0000256" key="8">
    <source>
        <dbReference type="ARBA" id="ARBA00022701"/>
    </source>
</evidence>
<dbReference type="PANTHER" id="PTHR13236">
    <property type="entry name" value="DYNEIN 2 LIGHT INTERMEDIATE CHAIN, ISOFORM 2"/>
    <property type="match status" value="1"/>
</dbReference>
<evidence type="ECO:0000256" key="5">
    <source>
        <dbReference type="ARBA" id="ARBA00018863"/>
    </source>
</evidence>
<sequence>MLDIWSLAKERLNSAKQRPADSESSYMAGGGDPSKQHEAHVIICGNKSSGKTTMVHRFLEVNEHPRPTVALEYKFGRSVRSNVKELGHIWELGGGALLANLLNVPLSAKNFEITYIMLVLDLSKPETLWNTMETILESTRCRLEQVEKELSRKQPDLYGDIQELAKRRIGNHKDVQNMRMFPIPLAFIGAKYEEFQNLDSDSRRTICRALRFAAHFNGASLHFYSNRMENLVSRGKAILAHFAFGKSFPKGVSTDFNKPLAVPVGSDSFEDIGLPVDSIKHTQVRAESAYELWKDNFCERFPQNKEAEVVEEDPADDPKFAEPEIDQFLEEKMRDLEMYIKQKKDREQLQAKADEEPAEQKKSQTNRDFDFTVD</sequence>
<dbReference type="PANTHER" id="PTHR13236:SF0">
    <property type="entry name" value="CYTOPLASMIC DYNEIN 2 LIGHT INTERMEDIATE CHAIN 1"/>
    <property type="match status" value="1"/>
</dbReference>
<dbReference type="GO" id="GO:0035735">
    <property type="term" value="P:intraciliary transport involved in cilium assembly"/>
    <property type="evidence" value="ECO:0007669"/>
    <property type="project" value="InterPro"/>
</dbReference>
<comment type="similarity">
    <text evidence="4">Belongs to the dynein light intermediate chain family.</text>
</comment>
<protein>
    <recommendedName>
        <fullName evidence="5">Cytoplasmic dynein 2 light intermediate chain 1</fullName>
    </recommendedName>
</protein>
<evidence type="ECO:0000256" key="15">
    <source>
        <dbReference type="SAM" id="MobiDB-lite"/>
    </source>
</evidence>
<dbReference type="GO" id="GO:0045504">
    <property type="term" value="F:dynein heavy chain binding"/>
    <property type="evidence" value="ECO:0007669"/>
    <property type="project" value="TreeGrafter"/>
</dbReference>
<reference evidence="16 17" key="1">
    <citation type="journal article" date="2015" name="Genome Biol.">
        <title>Comparative genomics of Steinernema reveals deeply conserved gene regulatory networks.</title>
        <authorList>
            <person name="Dillman A.R."/>
            <person name="Macchietto M."/>
            <person name="Porter C.F."/>
            <person name="Rogers A."/>
            <person name="Williams B."/>
            <person name="Antoshechkin I."/>
            <person name="Lee M.M."/>
            <person name="Goodwin Z."/>
            <person name="Lu X."/>
            <person name="Lewis E.E."/>
            <person name="Goodrich-Blair H."/>
            <person name="Stock S.P."/>
            <person name="Adams B.J."/>
            <person name="Sternberg P.W."/>
            <person name="Mortazavi A."/>
        </authorList>
    </citation>
    <scope>NUCLEOTIDE SEQUENCE [LARGE SCALE GENOMIC DNA]</scope>
    <source>
        <strain evidence="16 17">ALL</strain>
    </source>
</reference>
<dbReference type="STRING" id="34508.A0A4U5LVU0"/>
<dbReference type="AlphaFoldDB" id="A0A4U5LVU0"/>
<keyword evidence="14" id="KW-0966">Cell projection</keyword>
<evidence type="ECO:0000313" key="17">
    <source>
        <dbReference type="Proteomes" id="UP000298663"/>
    </source>
</evidence>
<keyword evidence="13" id="KW-0206">Cytoskeleton</keyword>
<evidence type="ECO:0000256" key="13">
    <source>
        <dbReference type="ARBA" id="ARBA00023212"/>
    </source>
</evidence>
<evidence type="ECO:0000256" key="1">
    <source>
        <dbReference type="ARBA" id="ARBA00004120"/>
    </source>
</evidence>
<feature type="region of interest" description="Disordered" evidence="15">
    <location>
        <begin position="15"/>
        <end position="35"/>
    </location>
</feature>
<keyword evidence="9" id="KW-0970">Cilium biogenesis/degradation</keyword>
<comment type="subcellular location">
    <subcellularLocation>
        <location evidence="3">Cytoplasm</location>
        <location evidence="3">Cytoskeleton</location>
        <location evidence="3">Cilium axoneme</location>
    </subcellularLocation>
    <subcellularLocation>
        <location evidence="1">Cytoplasm</location>
        <location evidence="1">Cytoskeleton</location>
        <location evidence="1">Cilium basal body</location>
    </subcellularLocation>
    <subcellularLocation>
        <location evidence="2">Cytoplasm</location>
        <location evidence="2">Cytoskeleton</location>
        <location evidence="2">Microtubule organizing center</location>
        <location evidence="2">Centrosome</location>
    </subcellularLocation>
</comment>
<keyword evidence="8" id="KW-0493">Microtubule</keyword>
<dbReference type="SUPFAM" id="SSF52540">
    <property type="entry name" value="P-loop containing nucleoside triphosphate hydrolases"/>
    <property type="match status" value="1"/>
</dbReference>
<comment type="caution">
    <text evidence="16">The sequence shown here is derived from an EMBL/GenBank/DDBJ whole genome shotgun (WGS) entry which is preliminary data.</text>
</comment>
<accession>A0A4U5LVU0</accession>
<organism evidence="16 17">
    <name type="scientific">Steinernema carpocapsae</name>
    <name type="common">Entomopathogenic nematode</name>
    <dbReference type="NCBI Taxonomy" id="34508"/>
    <lineage>
        <taxon>Eukaryota</taxon>
        <taxon>Metazoa</taxon>
        <taxon>Ecdysozoa</taxon>
        <taxon>Nematoda</taxon>
        <taxon>Chromadorea</taxon>
        <taxon>Rhabditida</taxon>
        <taxon>Tylenchina</taxon>
        <taxon>Panagrolaimomorpha</taxon>
        <taxon>Strongyloidoidea</taxon>
        <taxon>Steinernematidae</taxon>
        <taxon>Steinernema</taxon>
    </lineage>
</organism>
<dbReference type="GO" id="GO:0035721">
    <property type="term" value="P:intraciliary retrograde transport"/>
    <property type="evidence" value="ECO:0007669"/>
    <property type="project" value="InterPro"/>
</dbReference>
<feature type="region of interest" description="Disordered" evidence="15">
    <location>
        <begin position="345"/>
        <end position="374"/>
    </location>
</feature>
<dbReference type="OrthoDB" id="10263060at2759"/>
<keyword evidence="6" id="KW-0217">Developmental protein</keyword>
<reference evidence="16 17" key="2">
    <citation type="journal article" date="2019" name="G3 (Bethesda)">
        <title>Hybrid Assembly of the Genome of the Entomopathogenic Nematode Steinernema carpocapsae Identifies the X-Chromosome.</title>
        <authorList>
            <person name="Serra L."/>
            <person name="Macchietto M."/>
            <person name="Macias-Munoz A."/>
            <person name="McGill C.J."/>
            <person name="Rodriguez I.M."/>
            <person name="Rodriguez B."/>
            <person name="Murad R."/>
            <person name="Mortazavi A."/>
        </authorList>
    </citation>
    <scope>NUCLEOTIDE SEQUENCE [LARGE SCALE GENOMIC DNA]</scope>
    <source>
        <strain evidence="16 17">ALL</strain>
    </source>
</reference>
<evidence type="ECO:0000256" key="14">
    <source>
        <dbReference type="ARBA" id="ARBA00023273"/>
    </source>
</evidence>
<evidence type="ECO:0000256" key="11">
    <source>
        <dbReference type="ARBA" id="ARBA00023069"/>
    </source>
</evidence>